<feature type="compositionally biased region" description="Basic residues" evidence="1">
    <location>
        <begin position="147"/>
        <end position="156"/>
    </location>
</feature>
<evidence type="ECO:0000313" key="2">
    <source>
        <dbReference type="EMBL" id="KEQ94618.1"/>
    </source>
</evidence>
<dbReference type="InParanoid" id="A0A074YA36"/>
<gene>
    <name evidence="2" type="ORF">AUEXF2481DRAFT_80297</name>
</gene>
<accession>A0A074YA36</accession>
<dbReference type="OMA" id="CIVLNAT"/>
<protein>
    <recommendedName>
        <fullName evidence="4">Myb-like domain-containing protein</fullName>
    </recommendedName>
</protein>
<proteinExistence type="predicted"/>
<reference evidence="2 3" key="1">
    <citation type="journal article" date="2014" name="BMC Genomics">
        <title>Genome sequencing of four Aureobasidium pullulans varieties: biotechnological potential, stress tolerance, and description of new species.</title>
        <authorList>
            <person name="Gostin Ar C."/>
            <person name="Ohm R.A."/>
            <person name="Kogej T."/>
            <person name="Sonjak S."/>
            <person name="Turk M."/>
            <person name="Zajc J."/>
            <person name="Zalar P."/>
            <person name="Grube M."/>
            <person name="Sun H."/>
            <person name="Han J."/>
            <person name="Sharma A."/>
            <person name="Chiniquy J."/>
            <person name="Ngan C.Y."/>
            <person name="Lipzen A."/>
            <person name="Barry K."/>
            <person name="Grigoriev I.V."/>
            <person name="Gunde-Cimerman N."/>
        </authorList>
    </citation>
    <scope>NUCLEOTIDE SEQUENCE [LARGE SCALE GENOMIC DNA]</scope>
    <source>
        <strain evidence="2 3">EXF-2481</strain>
    </source>
</reference>
<feature type="compositionally biased region" description="Basic and acidic residues" evidence="1">
    <location>
        <begin position="157"/>
        <end position="169"/>
    </location>
</feature>
<feature type="compositionally biased region" description="Basic residues" evidence="1">
    <location>
        <begin position="171"/>
        <end position="183"/>
    </location>
</feature>
<dbReference type="GeneID" id="25371573"/>
<dbReference type="HOGENOM" id="CLU_1320632_0_0_1"/>
<dbReference type="RefSeq" id="XP_013343277.1">
    <property type="nucleotide sequence ID" value="XM_013487823.1"/>
</dbReference>
<evidence type="ECO:0000256" key="1">
    <source>
        <dbReference type="SAM" id="MobiDB-lite"/>
    </source>
</evidence>
<feature type="region of interest" description="Disordered" evidence="1">
    <location>
        <begin position="65"/>
        <end position="230"/>
    </location>
</feature>
<dbReference type="OrthoDB" id="3935813at2759"/>
<evidence type="ECO:0000313" key="3">
    <source>
        <dbReference type="Proteomes" id="UP000030641"/>
    </source>
</evidence>
<sequence>MSYSYAIAKEVLSDGEKDRILAIFLSSDDNNDVNWDKATQAFGAASVESMKVSYRNLLKKIEKAGGKTGVTAPSANSDSAAPSAPKTPKTPKTPKGKGGRPPKRKAEAAESDDDEDSDAPKTLRKKAAKNAAKAGDDGEDEDAPKSVLKRATKKTVSRTEDGDSDDGKTSKAPKKTIRPRKTPVKPPKAAVGQIVNGGGEATDSVSGNIESVQEDGEASKMVNDEDGSEF</sequence>
<dbReference type="Proteomes" id="UP000030641">
    <property type="component" value="Unassembled WGS sequence"/>
</dbReference>
<dbReference type="STRING" id="1043005.A0A074YA36"/>
<dbReference type="EMBL" id="KL584761">
    <property type="protein sequence ID" value="KEQ94618.1"/>
    <property type="molecule type" value="Genomic_DNA"/>
</dbReference>
<dbReference type="AlphaFoldDB" id="A0A074YA36"/>
<keyword evidence="3" id="KW-1185">Reference proteome</keyword>
<organism evidence="2 3">
    <name type="scientific">Aureobasidium subglaciale (strain EXF-2481)</name>
    <name type="common">Aureobasidium pullulans var. subglaciale</name>
    <dbReference type="NCBI Taxonomy" id="1043005"/>
    <lineage>
        <taxon>Eukaryota</taxon>
        <taxon>Fungi</taxon>
        <taxon>Dikarya</taxon>
        <taxon>Ascomycota</taxon>
        <taxon>Pezizomycotina</taxon>
        <taxon>Dothideomycetes</taxon>
        <taxon>Dothideomycetidae</taxon>
        <taxon>Dothideales</taxon>
        <taxon>Saccotheciaceae</taxon>
        <taxon>Aureobasidium</taxon>
    </lineage>
</organism>
<feature type="compositionally biased region" description="Basic residues" evidence="1">
    <location>
        <begin position="92"/>
        <end position="103"/>
    </location>
</feature>
<feature type="compositionally biased region" description="Low complexity" evidence="1">
    <location>
        <begin position="72"/>
        <end position="87"/>
    </location>
</feature>
<evidence type="ECO:0008006" key="4">
    <source>
        <dbReference type="Google" id="ProtNLM"/>
    </source>
</evidence>
<name>A0A074YA36_AURSE</name>